<feature type="compositionally biased region" description="Polar residues" evidence="10">
    <location>
        <begin position="198"/>
        <end position="209"/>
    </location>
</feature>
<keyword evidence="9" id="KW-0807">Transducer</keyword>
<evidence type="ECO:0000256" key="4">
    <source>
        <dbReference type="ARBA" id="ARBA00022989"/>
    </source>
</evidence>
<comment type="subcellular location">
    <subcellularLocation>
        <location evidence="1">Cell membrane</location>
        <topology evidence="1">Multi-pass membrane protein</topology>
    </subcellularLocation>
</comment>
<dbReference type="GO" id="GO:0007189">
    <property type="term" value="P:adenylate cyclase-activating G protein-coupled receptor signaling pathway"/>
    <property type="evidence" value="ECO:0007669"/>
    <property type="project" value="TreeGrafter"/>
</dbReference>
<dbReference type="PROSITE" id="PS00237">
    <property type="entry name" value="G_PROTEIN_RECEP_F1_1"/>
    <property type="match status" value="1"/>
</dbReference>
<dbReference type="Proteomes" id="UP000824540">
    <property type="component" value="Unassembled WGS sequence"/>
</dbReference>
<dbReference type="GO" id="GO:0004957">
    <property type="term" value="F:prostaglandin E receptor activity"/>
    <property type="evidence" value="ECO:0007669"/>
    <property type="project" value="TreeGrafter"/>
</dbReference>
<evidence type="ECO:0000256" key="1">
    <source>
        <dbReference type="ARBA" id="ARBA00004651"/>
    </source>
</evidence>
<sequence length="209" mass="23696">MRGSHIPAATHSTRRRKDRRHEQKSLFRVLVTTLVITDLVGTCAVTNKTMLAMGHGLNDTAVCKYFGFSMTFFSLATMSILFAMALERYFSIGYPYLYERHFGRRCGYISVRVYMDSLGRKGEDHRIDLIALRFLSINPIINPWVFIILGPSRLRFLRGALCRARKASSHPQKDTHAHLELCHGSAPHGPEQTRLGGLTNSDMKQEVPT</sequence>
<dbReference type="PRINTS" id="PR01788">
    <property type="entry name" value="PROSTANOIDR"/>
</dbReference>
<evidence type="ECO:0000256" key="8">
    <source>
        <dbReference type="ARBA" id="ARBA00023180"/>
    </source>
</evidence>
<keyword evidence="14" id="KW-1185">Reference proteome</keyword>
<reference evidence="13" key="1">
    <citation type="thesis" date="2021" institute="BYU ScholarsArchive" country="Provo, UT, USA">
        <title>Applications of and Algorithms for Genome Assembly and Genomic Analyses with an Emphasis on Marine Teleosts.</title>
        <authorList>
            <person name="Pickett B.D."/>
        </authorList>
    </citation>
    <scope>NUCLEOTIDE SEQUENCE</scope>
    <source>
        <strain evidence="13">HI-2016</strain>
    </source>
</reference>
<dbReference type="Pfam" id="PF00001">
    <property type="entry name" value="7tm_1"/>
    <property type="match status" value="1"/>
</dbReference>
<evidence type="ECO:0000256" key="6">
    <source>
        <dbReference type="ARBA" id="ARBA00023136"/>
    </source>
</evidence>
<dbReference type="SUPFAM" id="SSF81321">
    <property type="entry name" value="Family A G protein-coupled receptor-like"/>
    <property type="match status" value="1"/>
</dbReference>
<name>A0A8T2NWJ0_9TELE</name>
<dbReference type="GO" id="GO:0005886">
    <property type="term" value="C:plasma membrane"/>
    <property type="evidence" value="ECO:0007669"/>
    <property type="project" value="UniProtKB-SubCell"/>
</dbReference>
<keyword evidence="5" id="KW-0297">G-protein coupled receptor</keyword>
<keyword evidence="2" id="KW-1003">Cell membrane</keyword>
<dbReference type="GO" id="GO:0007204">
    <property type="term" value="P:positive regulation of cytosolic calcium ion concentration"/>
    <property type="evidence" value="ECO:0007669"/>
    <property type="project" value="TreeGrafter"/>
</dbReference>
<dbReference type="InterPro" id="IPR017452">
    <property type="entry name" value="GPCR_Rhodpsn_7TM"/>
</dbReference>
<gene>
    <name evidence="13" type="ORF">JZ751_010412</name>
</gene>
<feature type="transmembrane region" description="Helical" evidence="11">
    <location>
        <begin position="25"/>
        <end position="45"/>
    </location>
</feature>
<feature type="region of interest" description="Disordered" evidence="10">
    <location>
        <begin position="184"/>
        <end position="209"/>
    </location>
</feature>
<keyword evidence="4 11" id="KW-1133">Transmembrane helix</keyword>
<protein>
    <recommendedName>
        <fullName evidence="12">G-protein coupled receptors family 1 profile domain-containing protein</fullName>
    </recommendedName>
</protein>
<keyword evidence="8" id="KW-0325">Glycoprotein</keyword>
<keyword evidence="6 11" id="KW-0472">Membrane</keyword>
<evidence type="ECO:0000256" key="10">
    <source>
        <dbReference type="SAM" id="MobiDB-lite"/>
    </source>
</evidence>
<feature type="region of interest" description="Disordered" evidence="10">
    <location>
        <begin position="1"/>
        <end position="21"/>
    </location>
</feature>
<dbReference type="AlphaFoldDB" id="A0A8T2NWJ0"/>
<dbReference type="GO" id="GO:0006954">
    <property type="term" value="P:inflammatory response"/>
    <property type="evidence" value="ECO:0007669"/>
    <property type="project" value="TreeGrafter"/>
</dbReference>
<dbReference type="Gene3D" id="1.20.1070.10">
    <property type="entry name" value="Rhodopsin 7-helix transmembrane proteins"/>
    <property type="match status" value="1"/>
</dbReference>
<evidence type="ECO:0000259" key="12">
    <source>
        <dbReference type="PROSITE" id="PS50262"/>
    </source>
</evidence>
<evidence type="ECO:0000256" key="11">
    <source>
        <dbReference type="SAM" id="Phobius"/>
    </source>
</evidence>
<dbReference type="GO" id="GO:0071380">
    <property type="term" value="P:cellular response to prostaglandin E stimulus"/>
    <property type="evidence" value="ECO:0007669"/>
    <property type="project" value="TreeGrafter"/>
</dbReference>
<keyword evidence="7" id="KW-0675">Receptor</keyword>
<keyword evidence="3 11" id="KW-0812">Transmembrane</keyword>
<dbReference type="OrthoDB" id="5959154at2759"/>
<proteinExistence type="predicted"/>
<feature type="transmembrane region" description="Helical" evidence="11">
    <location>
        <begin position="65"/>
        <end position="86"/>
    </location>
</feature>
<accession>A0A8T2NWJ0</accession>
<evidence type="ECO:0000313" key="13">
    <source>
        <dbReference type="EMBL" id="KAG9344725.1"/>
    </source>
</evidence>
<evidence type="ECO:0000313" key="14">
    <source>
        <dbReference type="Proteomes" id="UP000824540"/>
    </source>
</evidence>
<dbReference type="EMBL" id="JAFBMS010000019">
    <property type="protein sequence ID" value="KAG9344725.1"/>
    <property type="molecule type" value="Genomic_DNA"/>
</dbReference>
<organism evidence="13 14">
    <name type="scientific">Albula glossodonta</name>
    <name type="common">roundjaw bonefish</name>
    <dbReference type="NCBI Taxonomy" id="121402"/>
    <lineage>
        <taxon>Eukaryota</taxon>
        <taxon>Metazoa</taxon>
        <taxon>Chordata</taxon>
        <taxon>Craniata</taxon>
        <taxon>Vertebrata</taxon>
        <taxon>Euteleostomi</taxon>
        <taxon>Actinopterygii</taxon>
        <taxon>Neopterygii</taxon>
        <taxon>Teleostei</taxon>
        <taxon>Albuliformes</taxon>
        <taxon>Albulidae</taxon>
        <taxon>Albula</taxon>
    </lineage>
</organism>
<evidence type="ECO:0000256" key="9">
    <source>
        <dbReference type="ARBA" id="ARBA00023224"/>
    </source>
</evidence>
<comment type="caution">
    <text evidence="13">The sequence shown here is derived from an EMBL/GenBank/DDBJ whole genome shotgun (WGS) entry which is preliminary data.</text>
</comment>
<dbReference type="InterPro" id="IPR000276">
    <property type="entry name" value="GPCR_Rhodpsn"/>
</dbReference>
<dbReference type="PROSITE" id="PS50262">
    <property type="entry name" value="G_PROTEIN_RECEP_F1_2"/>
    <property type="match status" value="1"/>
</dbReference>
<dbReference type="InterPro" id="IPR008365">
    <property type="entry name" value="Prostanoid_rcpt"/>
</dbReference>
<evidence type="ECO:0000256" key="7">
    <source>
        <dbReference type="ARBA" id="ARBA00023170"/>
    </source>
</evidence>
<feature type="domain" description="G-protein coupled receptors family 1 profile" evidence="12">
    <location>
        <begin position="3"/>
        <end position="100"/>
    </location>
</feature>
<dbReference type="PANTHER" id="PTHR11866">
    <property type="entry name" value="G-PROTEIN COUPLED RECEPTOR FAMILY 1 MEMBER"/>
    <property type="match status" value="1"/>
</dbReference>
<evidence type="ECO:0000256" key="2">
    <source>
        <dbReference type="ARBA" id="ARBA00022475"/>
    </source>
</evidence>
<evidence type="ECO:0000256" key="5">
    <source>
        <dbReference type="ARBA" id="ARBA00023040"/>
    </source>
</evidence>
<dbReference type="PANTHER" id="PTHR11866:SF8">
    <property type="entry name" value="PROSTAGLANDIN E2 RECEPTOR EP2 SUBTYPE"/>
    <property type="match status" value="1"/>
</dbReference>
<evidence type="ECO:0000256" key="3">
    <source>
        <dbReference type="ARBA" id="ARBA00022692"/>
    </source>
</evidence>